<feature type="compositionally biased region" description="Pro residues" evidence="1">
    <location>
        <begin position="1351"/>
        <end position="1372"/>
    </location>
</feature>
<reference evidence="3 4" key="1">
    <citation type="journal article" date="2015" name="Genome Biol. Evol.">
        <title>Comparative Genomics of a Bacterivorous Green Alga Reveals Evolutionary Causalities and Consequences of Phago-Mixotrophic Mode of Nutrition.</title>
        <authorList>
            <person name="Burns J.A."/>
            <person name="Paasch A."/>
            <person name="Narechania A."/>
            <person name="Kim E."/>
        </authorList>
    </citation>
    <scope>NUCLEOTIDE SEQUENCE [LARGE SCALE GENOMIC DNA]</scope>
    <source>
        <strain evidence="3 4">PLY_AMNH</strain>
    </source>
</reference>
<sequence length="1381" mass="145256">MNYQWKAARVTACLQSLLILFNEVHFNQATGEIKVAGITPESAPLTPLPSESALLESEHSLSENDTPVGRPHTESLDITRKAAAKYATEISDSARHSVASPGGAIQRAARFAEDLSTLDLDMDSTAQRSTEDAAAHELKQGLEAWDAATTRQPDEEQMKTVYSDDTYQQAPDEHEVSIESDDNNLSSESAPISNFVPTHKGHPTPGTDTTSEVEDLPAQSTTKSTAPSSATPTGALTTNGDVASTQGWASPLLQHFTQQRSPDAQPRHTSTRVNRSPIADNGALGSGTHNVTQMSLLGSSDHFYPYGTQENVSEAILRRGNWQLCYNAPYINDHDDQVAAKEQVAGPGSRSSAAASSKDGYFMRCGGEHILIGARHGAEMGTLAVAAAGLRAEVLKVTAGKGEARLHNGAYWYHVPGGSVGFAESEVVQVAPWDMEKRFWRCERRVSWQIGRRGEVKPGGRAGCTVLDSEIVGWHKVVYHYIHSPVARQDTDHVRMATSSGAIINHRRLTSYSQSTAAPTNVPTVGPTATPTSVSPTSSPSVSPTTAAPSVAPTMPPTTRHPTVPPTTTHPITSSPTPTPTSQPTSTIEEQHLTAGEVYWAHTIPALASTAYAGTTDANGNVYLTGMFWSRATFGTGYTATVLSSSGNEDIYVAKLSSMGTILWAIKAGGASTDIGYGIATSAGTSDVFVAGWFQSTMATFGSTVLTGGASGDWDAFLMKVSNLGTISWVLRSVGPGNEEVISVEADPSGSGGAIMTGDFSGTMTFGSGYSAHVLVSKGYEDMFTLKVSATGTVVWAMQGGGSSGDDIGSGVAIETSTGNVFVTGWMESSVSTFGATAIANRGSSGSSDVFVLKASSQGTVLWVQTFGGTANDFGRRIQADAYGDVVLGGCFHSTYATFGGESITAHTGAGGDVFVAKVSGSGTVGWTAHAGGSSDECAYGIVMNATTRDVYVTGFTQSSRATFGDKVLTPYGYQDVFVLKLSVMGTTMWAMRAGGSRTSQSNHDQGRDVALDSDGNVYVMGFTAPPAQFGSPYSCTNGNAGNSASGWLYGCSTDLEFVVDAGSPSVSDLVGMRFTNIQIPQGAYVLTANIEFTVDETSYSPGTITFHAEAADNAAQSRYNSAKLSYRTKTSASATWALPAGPPYIGGKESTSNIAAVIQEVVLRPGWYPGNAILIIASDQTARRVYESYDGAVGHYDTSRAPLLTISYSTFPMTLPPTLNPTQAPTLSPTMAPTATPVCFWVSCGGSCPYGARQSSVWSCGSFYSPQSQPYCCWLVAPSPPSPPHHRRPPTPTTAATATSTSTTATSSATSPTPPPPPPRHLLRHLPKAPRAPPPPPPPPRHLPNAPRFPLSPPRHPPPPPSPPLPSPLPSQPAAHHPHP</sequence>
<feature type="compositionally biased region" description="Pro residues" evidence="1">
    <location>
        <begin position="1331"/>
        <end position="1343"/>
    </location>
</feature>
<feature type="compositionally biased region" description="Low complexity" evidence="1">
    <location>
        <begin position="516"/>
        <end position="587"/>
    </location>
</feature>
<feature type="compositionally biased region" description="Low complexity" evidence="1">
    <location>
        <begin position="1294"/>
        <end position="1312"/>
    </location>
</feature>
<feature type="chain" id="PRO_5042078095" evidence="2">
    <location>
        <begin position="30"/>
        <end position="1381"/>
    </location>
</feature>
<evidence type="ECO:0000313" key="3">
    <source>
        <dbReference type="EMBL" id="KAK3272474.1"/>
    </source>
</evidence>
<gene>
    <name evidence="3" type="ORF">CYMTET_19232</name>
</gene>
<dbReference type="PANTHER" id="PTHR35580:SF1">
    <property type="entry name" value="PHYTASE-LIKE DOMAIN-CONTAINING PROTEIN"/>
    <property type="match status" value="1"/>
</dbReference>
<keyword evidence="4" id="KW-1185">Reference proteome</keyword>
<dbReference type="EMBL" id="LGRX02008950">
    <property type="protein sequence ID" value="KAK3272474.1"/>
    <property type="molecule type" value="Genomic_DNA"/>
</dbReference>
<feature type="compositionally biased region" description="Polar residues" evidence="1">
    <location>
        <begin position="183"/>
        <end position="196"/>
    </location>
</feature>
<comment type="caution">
    <text evidence="3">The sequence shown here is derived from an EMBL/GenBank/DDBJ whole genome shotgun (WGS) entry which is preliminary data.</text>
</comment>
<protein>
    <submittedName>
        <fullName evidence="3">Uncharacterized protein</fullName>
    </submittedName>
</protein>
<feature type="region of interest" description="Disordered" evidence="1">
    <location>
        <begin position="507"/>
        <end position="588"/>
    </location>
</feature>
<feature type="compositionally biased region" description="Low complexity" evidence="1">
    <location>
        <begin position="217"/>
        <end position="238"/>
    </location>
</feature>
<accession>A0AAE0G6H0</accession>
<feature type="signal peptide" evidence="2">
    <location>
        <begin position="1"/>
        <end position="29"/>
    </location>
</feature>
<evidence type="ECO:0000313" key="4">
    <source>
        <dbReference type="Proteomes" id="UP001190700"/>
    </source>
</evidence>
<feature type="region of interest" description="Disordered" evidence="1">
    <location>
        <begin position="258"/>
        <end position="287"/>
    </location>
</feature>
<proteinExistence type="predicted"/>
<evidence type="ECO:0000256" key="2">
    <source>
        <dbReference type="SAM" id="SignalP"/>
    </source>
</evidence>
<evidence type="ECO:0000256" key="1">
    <source>
        <dbReference type="SAM" id="MobiDB-lite"/>
    </source>
</evidence>
<dbReference type="PANTHER" id="PTHR35580">
    <property type="entry name" value="CELL SURFACE GLYCOPROTEIN (S-LAYER PROTEIN)-LIKE PROTEIN"/>
    <property type="match status" value="1"/>
</dbReference>
<feature type="region of interest" description="Disordered" evidence="1">
    <location>
        <begin position="1283"/>
        <end position="1381"/>
    </location>
</feature>
<organism evidence="3 4">
    <name type="scientific">Cymbomonas tetramitiformis</name>
    <dbReference type="NCBI Taxonomy" id="36881"/>
    <lineage>
        <taxon>Eukaryota</taxon>
        <taxon>Viridiplantae</taxon>
        <taxon>Chlorophyta</taxon>
        <taxon>Pyramimonadophyceae</taxon>
        <taxon>Pyramimonadales</taxon>
        <taxon>Pyramimonadaceae</taxon>
        <taxon>Cymbomonas</taxon>
    </lineage>
</organism>
<dbReference type="Proteomes" id="UP001190700">
    <property type="component" value="Unassembled WGS sequence"/>
</dbReference>
<dbReference type="InterPro" id="IPR052918">
    <property type="entry name" value="Motility_Chemotaxis_Reg"/>
</dbReference>
<feature type="compositionally biased region" description="Polar residues" evidence="1">
    <location>
        <begin position="258"/>
        <end position="274"/>
    </location>
</feature>
<name>A0AAE0G6H0_9CHLO</name>
<keyword evidence="2" id="KW-0732">Signal</keyword>
<feature type="region of interest" description="Disordered" evidence="1">
    <location>
        <begin position="166"/>
        <end position="245"/>
    </location>
</feature>